<dbReference type="InterPro" id="IPR050469">
    <property type="entry name" value="Diguanylate_Cyclase"/>
</dbReference>
<dbReference type="EMBL" id="CP047476">
    <property type="protein sequence ID" value="QIA65945.1"/>
    <property type="molecule type" value="Genomic_DNA"/>
</dbReference>
<sequence>MALPKLLIRFLPPAILLLSGGLFYSAYQQIQLTERQAYQESKRNLQIAEEIVDSQLNSAISKLYMLANVQGQQAIYELGQAILDKHIAYTDIMLVARDGSGYLSINDRKHHPMPNADLSWLAVNQLTQPFWLSSIYQTHAGRWAFALKYQNDQHKDSDIWVQFDLQFTASRLESLKTLSNGYLFIVEEKSGLVVIHPDSTRIGTRSVSYQSGVADRVAKGESAGQHEYYYKSQFKVTEFDLNEQTGWVYVSGTDRQEILAASYQFTLAGIVLLVLVLSGTARSYLLSQLNQELKMLSTQRDLNGFKQALKSLFDRFVYHQGLAFCIYDSHHHQFQSLDYHGNLLNVIQDKGLAAKLRRRPIRFLTPSSADKVARAQKLTRRHYVIPLSGSESLLGVIYLQTTLPLPYTLLCTIQRYCEVSLCNLFLEQKLKSKDVMTQLDNKLTIREKINEHLTLPHAYFALLDIDHFKHINDVHGHQCGDKVIIQTAQLMERCFPKPGTISLARYGGEEFCILFTANNEHDAYDQCELLRQRIEQSPLLIKEQSVPYTVSIGITQIRDSQHITIGRADKALYQAKGLGRNQVVLNTFK</sequence>
<dbReference type="SUPFAM" id="SSF55073">
    <property type="entry name" value="Nucleotide cyclase"/>
    <property type="match status" value="1"/>
</dbReference>
<evidence type="ECO:0000313" key="5">
    <source>
        <dbReference type="Proteomes" id="UP000464262"/>
    </source>
</evidence>
<dbReference type="InterPro" id="IPR000160">
    <property type="entry name" value="GGDEF_dom"/>
</dbReference>
<evidence type="ECO:0000256" key="2">
    <source>
        <dbReference type="ARBA" id="ARBA00034247"/>
    </source>
</evidence>
<dbReference type="SMART" id="SM00267">
    <property type="entry name" value="GGDEF"/>
    <property type="match status" value="1"/>
</dbReference>
<accession>A0A7Z2YGA6</accession>
<name>A0A7Z2YGA6_9VIBR</name>
<evidence type="ECO:0000256" key="1">
    <source>
        <dbReference type="ARBA" id="ARBA00012528"/>
    </source>
</evidence>
<gene>
    <name evidence="4" type="ORF">GT360_20815</name>
</gene>
<evidence type="ECO:0000313" key="4">
    <source>
        <dbReference type="EMBL" id="QIA65945.1"/>
    </source>
</evidence>
<dbReference type="Pfam" id="PF00990">
    <property type="entry name" value="GGDEF"/>
    <property type="match status" value="1"/>
</dbReference>
<dbReference type="PROSITE" id="PS50887">
    <property type="entry name" value="GGDEF"/>
    <property type="match status" value="1"/>
</dbReference>
<dbReference type="EC" id="2.7.7.65" evidence="1"/>
<feature type="domain" description="GGDEF" evidence="3">
    <location>
        <begin position="456"/>
        <end position="588"/>
    </location>
</feature>
<dbReference type="GO" id="GO:0052621">
    <property type="term" value="F:diguanylate cyclase activity"/>
    <property type="evidence" value="ECO:0007669"/>
    <property type="project" value="UniProtKB-EC"/>
</dbReference>
<dbReference type="PANTHER" id="PTHR45138:SF9">
    <property type="entry name" value="DIGUANYLATE CYCLASE DGCM-RELATED"/>
    <property type="match status" value="1"/>
</dbReference>
<dbReference type="InterPro" id="IPR029787">
    <property type="entry name" value="Nucleotide_cyclase"/>
</dbReference>
<protein>
    <recommendedName>
        <fullName evidence="1">diguanylate cyclase</fullName>
        <ecNumber evidence="1">2.7.7.65</ecNumber>
    </recommendedName>
</protein>
<reference evidence="4 5" key="1">
    <citation type="submission" date="2020-01" db="EMBL/GenBank/DDBJ databases">
        <title>Whole genome and functional gene identification of agarase of Vibrio HN897.</title>
        <authorList>
            <person name="Liu Y."/>
            <person name="Zhao Z."/>
        </authorList>
    </citation>
    <scope>NUCLEOTIDE SEQUENCE [LARGE SCALE GENOMIC DNA]</scope>
    <source>
        <strain evidence="4 5">HN897</strain>
    </source>
</reference>
<dbReference type="NCBIfam" id="TIGR00254">
    <property type="entry name" value="GGDEF"/>
    <property type="match status" value="1"/>
</dbReference>
<dbReference type="CDD" id="cd01949">
    <property type="entry name" value="GGDEF"/>
    <property type="match status" value="1"/>
</dbReference>
<evidence type="ECO:0000259" key="3">
    <source>
        <dbReference type="PROSITE" id="PS50887"/>
    </source>
</evidence>
<dbReference type="InterPro" id="IPR043128">
    <property type="entry name" value="Rev_trsase/Diguanyl_cyclase"/>
</dbReference>
<dbReference type="GO" id="GO:0005886">
    <property type="term" value="C:plasma membrane"/>
    <property type="evidence" value="ECO:0007669"/>
    <property type="project" value="TreeGrafter"/>
</dbReference>
<comment type="catalytic activity">
    <reaction evidence="2">
        <text>2 GTP = 3',3'-c-di-GMP + 2 diphosphate</text>
        <dbReference type="Rhea" id="RHEA:24898"/>
        <dbReference type="ChEBI" id="CHEBI:33019"/>
        <dbReference type="ChEBI" id="CHEBI:37565"/>
        <dbReference type="ChEBI" id="CHEBI:58805"/>
        <dbReference type="EC" id="2.7.7.65"/>
    </reaction>
</comment>
<keyword evidence="5" id="KW-1185">Reference proteome</keyword>
<dbReference type="Gene3D" id="3.30.450.20">
    <property type="entry name" value="PAS domain"/>
    <property type="match status" value="1"/>
</dbReference>
<dbReference type="RefSeq" id="WP_164650840.1">
    <property type="nucleotide sequence ID" value="NZ_CP047476.1"/>
</dbReference>
<dbReference type="GO" id="GO:0043709">
    <property type="term" value="P:cell adhesion involved in single-species biofilm formation"/>
    <property type="evidence" value="ECO:0007669"/>
    <property type="project" value="TreeGrafter"/>
</dbReference>
<proteinExistence type="predicted"/>
<dbReference type="GO" id="GO:1902201">
    <property type="term" value="P:negative regulation of bacterial-type flagellum-dependent cell motility"/>
    <property type="evidence" value="ECO:0007669"/>
    <property type="project" value="TreeGrafter"/>
</dbReference>
<dbReference type="AlphaFoldDB" id="A0A7Z2YGA6"/>
<organism evidence="4 5">
    <name type="scientific">Vibrio astriarenae</name>
    <dbReference type="NCBI Taxonomy" id="1481923"/>
    <lineage>
        <taxon>Bacteria</taxon>
        <taxon>Pseudomonadati</taxon>
        <taxon>Pseudomonadota</taxon>
        <taxon>Gammaproteobacteria</taxon>
        <taxon>Vibrionales</taxon>
        <taxon>Vibrionaceae</taxon>
        <taxon>Vibrio</taxon>
    </lineage>
</organism>
<dbReference type="Gene3D" id="3.30.70.270">
    <property type="match status" value="1"/>
</dbReference>
<dbReference type="Proteomes" id="UP000464262">
    <property type="component" value="Chromosome 2"/>
</dbReference>
<dbReference type="KEGG" id="vas:GT360_20815"/>
<dbReference type="PANTHER" id="PTHR45138">
    <property type="entry name" value="REGULATORY COMPONENTS OF SENSORY TRANSDUCTION SYSTEM"/>
    <property type="match status" value="1"/>
</dbReference>